<evidence type="ECO:0000313" key="1">
    <source>
        <dbReference type="EMBL" id="CAC5389894.1"/>
    </source>
</evidence>
<protein>
    <submittedName>
        <fullName evidence="1">Uncharacterized protein</fullName>
    </submittedName>
</protein>
<keyword evidence="2" id="KW-1185">Reference proteome</keyword>
<name>A0A6J8C469_MYTCO</name>
<evidence type="ECO:0000313" key="2">
    <source>
        <dbReference type="Proteomes" id="UP000507470"/>
    </source>
</evidence>
<organism evidence="1 2">
    <name type="scientific">Mytilus coruscus</name>
    <name type="common">Sea mussel</name>
    <dbReference type="NCBI Taxonomy" id="42192"/>
    <lineage>
        <taxon>Eukaryota</taxon>
        <taxon>Metazoa</taxon>
        <taxon>Spiralia</taxon>
        <taxon>Lophotrochozoa</taxon>
        <taxon>Mollusca</taxon>
        <taxon>Bivalvia</taxon>
        <taxon>Autobranchia</taxon>
        <taxon>Pteriomorphia</taxon>
        <taxon>Mytilida</taxon>
        <taxon>Mytiloidea</taxon>
        <taxon>Mytilidae</taxon>
        <taxon>Mytilinae</taxon>
        <taxon>Mytilus</taxon>
    </lineage>
</organism>
<dbReference type="EMBL" id="CACVKT020004386">
    <property type="protein sequence ID" value="CAC5389894.1"/>
    <property type="molecule type" value="Genomic_DNA"/>
</dbReference>
<proteinExistence type="predicted"/>
<accession>A0A6J8C469</accession>
<dbReference type="Proteomes" id="UP000507470">
    <property type="component" value="Unassembled WGS sequence"/>
</dbReference>
<sequence>MLFTDSKGFSVDKVVPDSVRDKFHIVAKSRTTATTDEHLINLFAKLEELKLKDPIILIWFGTCEITTKGKEGKKNKDILDQNNNRTKPTNYSLVGMVGKKYSGTRIVTKKERNKRHYMALVIDKTKGFRSVTQASSLDKELCYQVDYYNRQLK</sequence>
<dbReference type="AlphaFoldDB" id="A0A6J8C469"/>
<gene>
    <name evidence="1" type="ORF">MCOR_25028</name>
</gene>
<reference evidence="1 2" key="1">
    <citation type="submission" date="2020-06" db="EMBL/GenBank/DDBJ databases">
        <authorList>
            <person name="Li R."/>
            <person name="Bekaert M."/>
        </authorList>
    </citation>
    <scope>NUCLEOTIDE SEQUENCE [LARGE SCALE GENOMIC DNA]</scope>
    <source>
        <strain evidence="2">wild</strain>
    </source>
</reference>